<dbReference type="Proteomes" id="UP000004095">
    <property type="component" value="Unassembled WGS sequence"/>
</dbReference>
<name>A1ZSI8_MICM2</name>
<reference evidence="1 2" key="1">
    <citation type="submission" date="2007-01" db="EMBL/GenBank/DDBJ databases">
        <authorList>
            <person name="Haygood M."/>
            <person name="Podell S."/>
            <person name="Anderson C."/>
            <person name="Hopkinson B."/>
            <person name="Roe K."/>
            <person name="Barbeau K."/>
            <person name="Gaasterland T."/>
            <person name="Ferriera S."/>
            <person name="Johnson J."/>
            <person name="Kravitz S."/>
            <person name="Beeson K."/>
            <person name="Sutton G."/>
            <person name="Rogers Y.-H."/>
            <person name="Friedman R."/>
            <person name="Frazier M."/>
            <person name="Venter J.C."/>
        </authorList>
    </citation>
    <scope>NUCLEOTIDE SEQUENCE [LARGE SCALE GENOMIC DNA]</scope>
    <source>
        <strain evidence="1 2">ATCC 23134</strain>
    </source>
</reference>
<protein>
    <submittedName>
        <fullName evidence="1">Uncharacterized protein</fullName>
    </submittedName>
</protein>
<proteinExistence type="predicted"/>
<gene>
    <name evidence="1" type="ORF">M23134_02987</name>
</gene>
<comment type="caution">
    <text evidence="1">The sequence shown here is derived from an EMBL/GenBank/DDBJ whole genome shotgun (WGS) entry which is preliminary data.</text>
</comment>
<evidence type="ECO:0000313" key="2">
    <source>
        <dbReference type="Proteomes" id="UP000004095"/>
    </source>
</evidence>
<dbReference type="eggNOG" id="COG1044">
    <property type="taxonomic scope" value="Bacteria"/>
</dbReference>
<sequence>MVFGEFPAGGWSEWIQNSKKHSPYYGLSFFSGDQERMFIARNGHIGIGTNRPGSFKLAVEGKIGAREIRITQVSPWPDYVFAPGYALRTLTEVEQFIQKHQHLPDVPSAQVVAKEGILVGQMNATLLRKIEELTLYMIELKKQVNKSVGFIKQLQQEVTTLKQENQQLKQNPKK</sequence>
<organism evidence="1 2">
    <name type="scientific">Microscilla marina ATCC 23134</name>
    <dbReference type="NCBI Taxonomy" id="313606"/>
    <lineage>
        <taxon>Bacteria</taxon>
        <taxon>Pseudomonadati</taxon>
        <taxon>Bacteroidota</taxon>
        <taxon>Cytophagia</taxon>
        <taxon>Cytophagales</taxon>
        <taxon>Microscillaceae</taxon>
        <taxon>Microscilla</taxon>
    </lineage>
</organism>
<evidence type="ECO:0000313" key="1">
    <source>
        <dbReference type="EMBL" id="EAY26736.1"/>
    </source>
</evidence>
<dbReference type="EMBL" id="AAWS01000031">
    <property type="protein sequence ID" value="EAY26736.1"/>
    <property type="molecule type" value="Genomic_DNA"/>
</dbReference>
<accession>A1ZSI8</accession>
<dbReference type="AlphaFoldDB" id="A1ZSI8"/>
<keyword evidence="2" id="KW-1185">Reference proteome</keyword>